<dbReference type="SUPFAM" id="SSF52540">
    <property type="entry name" value="P-loop containing nucleoside triphosphate hydrolases"/>
    <property type="match status" value="1"/>
</dbReference>
<evidence type="ECO:0000313" key="6">
    <source>
        <dbReference type="WBParaSite" id="PDA_v2.g3250.t1"/>
    </source>
</evidence>
<feature type="domain" description="Dynamin-type G" evidence="4">
    <location>
        <begin position="24"/>
        <end position="298"/>
    </location>
</feature>
<dbReference type="Pfam" id="PF00350">
    <property type="entry name" value="Dynamin_N"/>
    <property type="match status" value="1"/>
</dbReference>
<dbReference type="InterPro" id="IPR022812">
    <property type="entry name" value="Dynamin"/>
</dbReference>
<dbReference type="InterPro" id="IPR019762">
    <property type="entry name" value="Dynamin_GTPase_CS"/>
</dbReference>
<dbReference type="PROSITE" id="PS51718">
    <property type="entry name" value="G_DYNAMIN_2"/>
    <property type="match status" value="1"/>
</dbReference>
<dbReference type="InterPro" id="IPR027417">
    <property type="entry name" value="P-loop_NTPase"/>
</dbReference>
<dbReference type="InterPro" id="IPR000375">
    <property type="entry name" value="Dynamin_stalk"/>
</dbReference>
<dbReference type="GO" id="GO:0005874">
    <property type="term" value="C:microtubule"/>
    <property type="evidence" value="ECO:0007669"/>
    <property type="project" value="TreeGrafter"/>
</dbReference>
<dbReference type="WBParaSite" id="PDA_v2.g3250.t1">
    <property type="protein sequence ID" value="PDA_v2.g3250.t1"/>
    <property type="gene ID" value="PDA_v2.g3250"/>
</dbReference>
<dbReference type="CDD" id="cd08771">
    <property type="entry name" value="DLP_1"/>
    <property type="match status" value="1"/>
</dbReference>
<reference evidence="6" key="1">
    <citation type="submission" date="2022-11" db="UniProtKB">
        <authorList>
            <consortium name="WormBaseParasite"/>
        </authorList>
    </citation>
    <scope>IDENTIFICATION</scope>
</reference>
<dbReference type="GO" id="GO:0048312">
    <property type="term" value="P:intracellular distribution of mitochondria"/>
    <property type="evidence" value="ECO:0007669"/>
    <property type="project" value="TreeGrafter"/>
</dbReference>
<dbReference type="GO" id="GO:0016020">
    <property type="term" value="C:membrane"/>
    <property type="evidence" value="ECO:0007669"/>
    <property type="project" value="TreeGrafter"/>
</dbReference>
<evidence type="ECO:0000256" key="2">
    <source>
        <dbReference type="ARBA" id="ARBA00023134"/>
    </source>
</evidence>
<evidence type="ECO:0000313" key="5">
    <source>
        <dbReference type="Proteomes" id="UP000887578"/>
    </source>
</evidence>
<accession>A0A914QI53</accession>
<dbReference type="GO" id="GO:0008017">
    <property type="term" value="F:microtubule binding"/>
    <property type="evidence" value="ECO:0007669"/>
    <property type="project" value="TreeGrafter"/>
</dbReference>
<dbReference type="InterPro" id="IPR045063">
    <property type="entry name" value="Dynamin_N"/>
</dbReference>
<keyword evidence="2 3" id="KW-0342">GTP-binding</keyword>
<dbReference type="PRINTS" id="PR00195">
    <property type="entry name" value="DYNAMIN"/>
</dbReference>
<evidence type="ECO:0000259" key="4">
    <source>
        <dbReference type="PROSITE" id="PS51718"/>
    </source>
</evidence>
<evidence type="ECO:0000256" key="3">
    <source>
        <dbReference type="RuleBase" id="RU003932"/>
    </source>
</evidence>
<dbReference type="GO" id="GO:0005525">
    <property type="term" value="F:GTP binding"/>
    <property type="evidence" value="ECO:0007669"/>
    <property type="project" value="UniProtKB-KW"/>
</dbReference>
<dbReference type="InterPro" id="IPR030381">
    <property type="entry name" value="G_DYNAMIN_dom"/>
</dbReference>
<keyword evidence="1 3" id="KW-0547">Nucleotide-binding</keyword>
<organism evidence="5 6">
    <name type="scientific">Panagrolaimus davidi</name>
    <dbReference type="NCBI Taxonomy" id="227884"/>
    <lineage>
        <taxon>Eukaryota</taxon>
        <taxon>Metazoa</taxon>
        <taxon>Ecdysozoa</taxon>
        <taxon>Nematoda</taxon>
        <taxon>Chromadorea</taxon>
        <taxon>Rhabditida</taxon>
        <taxon>Tylenchina</taxon>
        <taxon>Panagrolaimomorpha</taxon>
        <taxon>Panagrolaimoidea</taxon>
        <taxon>Panagrolaimidae</taxon>
        <taxon>Panagrolaimus</taxon>
    </lineage>
</organism>
<sequence>MENLIPTISKLQDVFAVVGSNESKVQLPQIIVVGSQSAGKSSVIEGIVGRDFLPRGSGIVTRRPLLIHLTHTPKDAKERGEFEDDWAQFEHLPNKCFTDFDQVRLEIEAETDRLTGKDRDISDVPIILRIFSATVVDLSLIDLPGITKVPVGQQPPDIEEIVRNMILSYIENPQSIILAVTPANQDLANSEALKLAREVDPNGHRTLCVLTKLDLMDRGTDALKVLMGQVIDVKLGIIGVVNRAQADIDANKSVHDCLNDEKAFLKKIYPSIASKNGIQYLAKKLNKLLILHIRETLPDLKHRITNAIGEVQAELEAIGSPIIDKKKTFLQVINHFSTSYIATIDGSSKNIEASKLYVIIKKI</sequence>
<dbReference type="GO" id="GO:0005737">
    <property type="term" value="C:cytoplasm"/>
    <property type="evidence" value="ECO:0007669"/>
    <property type="project" value="TreeGrafter"/>
</dbReference>
<dbReference type="SMART" id="SM00053">
    <property type="entry name" value="DYNc"/>
    <property type="match status" value="1"/>
</dbReference>
<keyword evidence="5" id="KW-1185">Reference proteome</keyword>
<dbReference type="GO" id="GO:0016559">
    <property type="term" value="P:peroxisome fission"/>
    <property type="evidence" value="ECO:0007669"/>
    <property type="project" value="TreeGrafter"/>
</dbReference>
<name>A0A914QI53_9BILA</name>
<protein>
    <submittedName>
        <fullName evidence="6">Dynamin-type G domain-containing protein</fullName>
    </submittedName>
</protein>
<dbReference type="Proteomes" id="UP000887578">
    <property type="component" value="Unplaced"/>
</dbReference>
<dbReference type="PANTHER" id="PTHR11566:SF21">
    <property type="entry name" value="DYNAMIN RELATED PROTEIN 1, ISOFORM A"/>
    <property type="match status" value="1"/>
</dbReference>
<dbReference type="Pfam" id="PF01031">
    <property type="entry name" value="Dynamin_M"/>
    <property type="match status" value="1"/>
</dbReference>
<dbReference type="GO" id="GO:0003924">
    <property type="term" value="F:GTPase activity"/>
    <property type="evidence" value="ECO:0007669"/>
    <property type="project" value="InterPro"/>
</dbReference>
<proteinExistence type="inferred from homology"/>
<dbReference type="GO" id="GO:0000266">
    <property type="term" value="P:mitochondrial fission"/>
    <property type="evidence" value="ECO:0007669"/>
    <property type="project" value="TreeGrafter"/>
</dbReference>
<dbReference type="FunFam" id="3.40.50.300:FF:001027">
    <property type="entry name" value="dynamin-related protein 3A"/>
    <property type="match status" value="1"/>
</dbReference>
<evidence type="ECO:0000256" key="1">
    <source>
        <dbReference type="ARBA" id="ARBA00022741"/>
    </source>
</evidence>
<dbReference type="Gene3D" id="3.40.50.300">
    <property type="entry name" value="P-loop containing nucleotide triphosphate hydrolases"/>
    <property type="match status" value="1"/>
</dbReference>
<dbReference type="AlphaFoldDB" id="A0A914QI53"/>
<dbReference type="PANTHER" id="PTHR11566">
    <property type="entry name" value="DYNAMIN"/>
    <property type="match status" value="1"/>
</dbReference>
<dbReference type="GO" id="GO:0006897">
    <property type="term" value="P:endocytosis"/>
    <property type="evidence" value="ECO:0007669"/>
    <property type="project" value="TreeGrafter"/>
</dbReference>
<comment type="similarity">
    <text evidence="3">Belongs to the TRAFAC class dynamin-like GTPase superfamily. Dynamin/Fzo/YdjA family.</text>
</comment>
<dbReference type="PROSITE" id="PS00410">
    <property type="entry name" value="G_DYNAMIN_1"/>
    <property type="match status" value="1"/>
</dbReference>
<dbReference type="InterPro" id="IPR001401">
    <property type="entry name" value="Dynamin_GTPase"/>
</dbReference>